<dbReference type="RefSeq" id="WP_346050646.1">
    <property type="nucleotide sequence ID" value="NZ_JAYGII010000005.1"/>
</dbReference>
<dbReference type="InterPro" id="IPR050469">
    <property type="entry name" value="Diguanylate_Cyclase"/>
</dbReference>
<keyword evidence="6" id="KW-0548">Nucleotidyltransferase</keyword>
<evidence type="ECO:0000259" key="5">
    <source>
        <dbReference type="PROSITE" id="PS50887"/>
    </source>
</evidence>
<evidence type="ECO:0000256" key="2">
    <source>
        <dbReference type="ARBA" id="ARBA00012528"/>
    </source>
</evidence>
<feature type="transmembrane region" description="Helical" evidence="4">
    <location>
        <begin position="101"/>
        <end position="118"/>
    </location>
</feature>
<dbReference type="EMBL" id="JAYGII010000005">
    <property type="protein sequence ID" value="MEA5445022.1"/>
    <property type="molecule type" value="Genomic_DNA"/>
</dbReference>
<evidence type="ECO:0000313" key="6">
    <source>
        <dbReference type="EMBL" id="MEA5445022.1"/>
    </source>
</evidence>
<feature type="domain" description="GGDEF" evidence="5">
    <location>
        <begin position="224"/>
        <end position="363"/>
    </location>
</feature>
<protein>
    <recommendedName>
        <fullName evidence="2">diguanylate cyclase</fullName>
        <ecNumber evidence="2">2.7.7.65</ecNumber>
    </recommendedName>
</protein>
<dbReference type="GO" id="GO:0052621">
    <property type="term" value="F:diguanylate cyclase activity"/>
    <property type="evidence" value="ECO:0007669"/>
    <property type="project" value="UniProtKB-EC"/>
</dbReference>
<dbReference type="PROSITE" id="PS50887">
    <property type="entry name" value="GGDEF"/>
    <property type="match status" value="1"/>
</dbReference>
<dbReference type="PANTHER" id="PTHR45138:SF9">
    <property type="entry name" value="DIGUANYLATE CYCLASE DGCM-RELATED"/>
    <property type="match status" value="1"/>
</dbReference>
<dbReference type="CDD" id="cd01949">
    <property type="entry name" value="GGDEF"/>
    <property type="match status" value="1"/>
</dbReference>
<keyword evidence="7" id="KW-1185">Reference proteome</keyword>
<proteinExistence type="predicted"/>
<dbReference type="AlphaFoldDB" id="A0AAP6JEC3"/>
<keyword evidence="4" id="KW-1133">Transmembrane helix</keyword>
<dbReference type="NCBIfam" id="TIGR00254">
    <property type="entry name" value="GGDEF"/>
    <property type="match status" value="1"/>
</dbReference>
<evidence type="ECO:0000256" key="1">
    <source>
        <dbReference type="ARBA" id="ARBA00001946"/>
    </source>
</evidence>
<dbReference type="Proteomes" id="UP001302316">
    <property type="component" value="Unassembled WGS sequence"/>
</dbReference>
<comment type="caution">
    <text evidence="6">The sequence shown here is derived from an EMBL/GenBank/DDBJ whole genome shotgun (WGS) entry which is preliminary data.</text>
</comment>
<keyword evidence="6" id="KW-0808">Transferase</keyword>
<dbReference type="FunFam" id="3.30.70.270:FF:000001">
    <property type="entry name" value="Diguanylate cyclase domain protein"/>
    <property type="match status" value="1"/>
</dbReference>
<dbReference type="InterPro" id="IPR043128">
    <property type="entry name" value="Rev_trsase/Diguanyl_cyclase"/>
</dbReference>
<evidence type="ECO:0000256" key="3">
    <source>
        <dbReference type="ARBA" id="ARBA00034247"/>
    </source>
</evidence>
<evidence type="ECO:0000256" key="4">
    <source>
        <dbReference type="SAM" id="Phobius"/>
    </source>
</evidence>
<keyword evidence="4" id="KW-0812">Transmembrane</keyword>
<dbReference type="Pfam" id="PF00990">
    <property type="entry name" value="GGDEF"/>
    <property type="match status" value="1"/>
</dbReference>
<dbReference type="Gene3D" id="3.30.70.270">
    <property type="match status" value="1"/>
</dbReference>
<evidence type="ECO:0000313" key="7">
    <source>
        <dbReference type="Proteomes" id="UP001302316"/>
    </source>
</evidence>
<dbReference type="EC" id="2.7.7.65" evidence="2"/>
<dbReference type="InterPro" id="IPR029787">
    <property type="entry name" value="Nucleotide_cyclase"/>
</dbReference>
<dbReference type="InterPro" id="IPR000160">
    <property type="entry name" value="GGDEF_dom"/>
</dbReference>
<feature type="transmembrane region" description="Helical" evidence="4">
    <location>
        <begin position="16"/>
        <end position="36"/>
    </location>
</feature>
<comment type="cofactor">
    <cofactor evidence="1">
        <name>Mg(2+)</name>
        <dbReference type="ChEBI" id="CHEBI:18420"/>
    </cofactor>
</comment>
<feature type="transmembrane region" description="Helical" evidence="4">
    <location>
        <begin position="156"/>
        <end position="177"/>
    </location>
</feature>
<reference evidence="6 7" key="1">
    <citation type="submission" date="2023-12" db="EMBL/GenBank/DDBJ databases">
        <title>Whole-genome sequencing of halo(alkali)philic microorganisms from hypersaline lakes.</title>
        <authorList>
            <person name="Sorokin D.Y."/>
            <person name="Merkel A.Y."/>
            <person name="Messina E."/>
            <person name="Yakimov M."/>
        </authorList>
    </citation>
    <scope>NUCLEOTIDE SEQUENCE [LARGE SCALE GENOMIC DNA]</scope>
    <source>
        <strain evidence="6 7">AB-CW1</strain>
    </source>
</reference>
<dbReference type="SUPFAM" id="SSF55073">
    <property type="entry name" value="Nucleotide cyclase"/>
    <property type="match status" value="1"/>
</dbReference>
<comment type="catalytic activity">
    <reaction evidence="3">
        <text>2 GTP = 3',3'-c-di-GMP + 2 diphosphate</text>
        <dbReference type="Rhea" id="RHEA:24898"/>
        <dbReference type="ChEBI" id="CHEBI:33019"/>
        <dbReference type="ChEBI" id="CHEBI:37565"/>
        <dbReference type="ChEBI" id="CHEBI:58805"/>
        <dbReference type="EC" id="2.7.7.65"/>
    </reaction>
</comment>
<feature type="transmembrane region" description="Helical" evidence="4">
    <location>
        <begin position="125"/>
        <end position="144"/>
    </location>
</feature>
<gene>
    <name evidence="6" type="ORF">VCB98_04215</name>
</gene>
<keyword evidence="4" id="KW-0472">Membrane</keyword>
<dbReference type="PANTHER" id="PTHR45138">
    <property type="entry name" value="REGULATORY COMPONENTS OF SENSORY TRANSDUCTION SYSTEM"/>
    <property type="match status" value="1"/>
</dbReference>
<sequence>MLQLHRDRKQALRAQRVLLGLVAYLMWIAVGIYLYWIDLLHIGPAGLGIYFLLMLLTNAAFLAAVRWNWNLRFRDPGMTLGQIACGIFWGMVLLSQAAPEARGGMLLVFVTGFFFGVFRLNTQQFLGLALFASLAYASLIRAEWADLDAETRQIELAQWVFLSLILLWMSFMGGYVARLRSNLRQAMGRIEELANRDHLTGTRNRRAITGSLEEAVARAETEGEVLTIAMLDLDHFKAHNDDHGHLLGDELLKQFVERVERELRADDIIRGQQDQPLGRFGGEEFLVVLPGTGLDGGMLAAERIRRGIAELPFETEAGAVAMTVSIGLTEWRPGDDCESLLKRADKALYEAKEGGRNQVVAAE</sequence>
<dbReference type="SMART" id="SM00267">
    <property type="entry name" value="GGDEF"/>
    <property type="match status" value="1"/>
</dbReference>
<name>A0AAP6JEC3_9GAMM</name>
<organism evidence="6 7">
    <name type="scientific">Natronospira elongata</name>
    <dbReference type="NCBI Taxonomy" id="3110268"/>
    <lineage>
        <taxon>Bacteria</taxon>
        <taxon>Pseudomonadati</taxon>
        <taxon>Pseudomonadota</taxon>
        <taxon>Gammaproteobacteria</taxon>
        <taxon>Natronospirales</taxon>
        <taxon>Natronospiraceae</taxon>
        <taxon>Natronospira</taxon>
    </lineage>
</organism>
<feature type="transmembrane region" description="Helical" evidence="4">
    <location>
        <begin position="77"/>
        <end position="95"/>
    </location>
</feature>
<feature type="transmembrane region" description="Helical" evidence="4">
    <location>
        <begin position="42"/>
        <end position="65"/>
    </location>
</feature>
<accession>A0AAP6JEC3</accession>